<organism evidence="1 2">
    <name type="scientific">Anoxybacterium hadale</name>
    <dbReference type="NCBI Taxonomy" id="3408580"/>
    <lineage>
        <taxon>Bacteria</taxon>
        <taxon>Bacillati</taxon>
        <taxon>Bacillota</taxon>
        <taxon>Clostridia</taxon>
        <taxon>Peptostreptococcales</taxon>
        <taxon>Anaerovoracaceae</taxon>
        <taxon>Anoxybacterium</taxon>
    </lineage>
</organism>
<accession>A0ACD1ACL2</accession>
<evidence type="ECO:0000313" key="2">
    <source>
        <dbReference type="Proteomes" id="UP000594014"/>
    </source>
</evidence>
<dbReference type="Proteomes" id="UP000594014">
    <property type="component" value="Chromosome"/>
</dbReference>
<protein>
    <submittedName>
        <fullName evidence="1">MerR family transcriptional regulator</fullName>
    </submittedName>
</protein>
<evidence type="ECO:0000313" key="1">
    <source>
        <dbReference type="EMBL" id="QOX64256.1"/>
    </source>
</evidence>
<reference evidence="1" key="1">
    <citation type="submission" date="2019-08" db="EMBL/GenBank/DDBJ databases">
        <title>Genome sequence of Clostridiales bacterium MT110.</title>
        <authorList>
            <person name="Cao J."/>
        </authorList>
    </citation>
    <scope>NUCLEOTIDE SEQUENCE</scope>
    <source>
        <strain evidence="1">MT110</strain>
    </source>
</reference>
<keyword evidence="2" id="KW-1185">Reference proteome</keyword>
<sequence length="293" mass="34064">MRTIKHVSDLTGVSVRMLHYYDKIGLLRPSAITEAGYRLYSDESLEILQQILFFKELDVPLKNIHEILESSQYHKINTLHKQKELLLLKRDRLNELVALIDKKLKGGNEMSFKEFDMSEYFNVLETFKQEHESDIIKYYGSIEEFDIIIETMKSKELEGAKMAIQQFGSIGKYTEAIKNNLENLPTIMEGFETMKENIDVYSAQADRLMEQLTSDMSKSPSSSDIQGIVKEMNEMLKEHSQIVKMDMGENYWRMMADMYLTKPAFKKVYDKKYGKGAAKFVGEALKFYSENTI</sequence>
<name>A0ACD1ACL2_9FIRM</name>
<gene>
    <name evidence="1" type="ORF">FRZ06_13355</name>
</gene>
<dbReference type="EMBL" id="CP042469">
    <property type="protein sequence ID" value="QOX64256.1"/>
    <property type="molecule type" value="Genomic_DNA"/>
</dbReference>
<proteinExistence type="predicted"/>